<feature type="region of interest" description="Disordered" evidence="1">
    <location>
        <begin position="1"/>
        <end position="23"/>
    </location>
</feature>
<evidence type="ECO:0000256" key="1">
    <source>
        <dbReference type="SAM" id="MobiDB-lite"/>
    </source>
</evidence>
<name>A0A6G1IQZ3_9PLEO</name>
<dbReference type="PANTHER" id="PTHR38790:SF8">
    <property type="entry name" value="F-BOX DOMAIN-CONTAINING PROTEIN"/>
    <property type="match status" value="1"/>
</dbReference>
<sequence length="157" mass="17686">MTCSPVPARTAALPTTTRRRRVRTDNCANRRPQSLPRKWAPKTIRRKRNVQATLLGLPRALRLKIYSYIFRSVLIHVRRRPTEASRVSPPFSWSACRAPLEDAMLCAQSTCSDDGSIEAVGSIAFMTTSRAIYQEARRIIFESATIAINIQDIIDVA</sequence>
<gene>
    <name evidence="2" type="ORF">K458DRAFT_434246</name>
</gene>
<dbReference type="Proteomes" id="UP000799291">
    <property type="component" value="Unassembled WGS sequence"/>
</dbReference>
<reference evidence="2" key="1">
    <citation type="journal article" date="2020" name="Stud. Mycol.">
        <title>101 Dothideomycetes genomes: a test case for predicting lifestyles and emergence of pathogens.</title>
        <authorList>
            <person name="Haridas S."/>
            <person name="Albert R."/>
            <person name="Binder M."/>
            <person name="Bloem J."/>
            <person name="Labutti K."/>
            <person name="Salamov A."/>
            <person name="Andreopoulos B."/>
            <person name="Baker S."/>
            <person name="Barry K."/>
            <person name="Bills G."/>
            <person name="Bluhm B."/>
            <person name="Cannon C."/>
            <person name="Castanera R."/>
            <person name="Culley D."/>
            <person name="Daum C."/>
            <person name="Ezra D."/>
            <person name="Gonzalez J."/>
            <person name="Henrissat B."/>
            <person name="Kuo A."/>
            <person name="Liang C."/>
            <person name="Lipzen A."/>
            <person name="Lutzoni F."/>
            <person name="Magnuson J."/>
            <person name="Mondo S."/>
            <person name="Nolan M."/>
            <person name="Ohm R."/>
            <person name="Pangilinan J."/>
            <person name="Park H.-J."/>
            <person name="Ramirez L."/>
            <person name="Alfaro M."/>
            <person name="Sun H."/>
            <person name="Tritt A."/>
            <person name="Yoshinaga Y."/>
            <person name="Zwiers L.-H."/>
            <person name="Turgeon B."/>
            <person name="Goodwin S."/>
            <person name="Spatafora J."/>
            <person name="Crous P."/>
            <person name="Grigoriev I."/>
        </authorList>
    </citation>
    <scope>NUCLEOTIDE SEQUENCE</scope>
    <source>
        <strain evidence="2">CBS 122367</strain>
    </source>
</reference>
<organism evidence="2 3">
    <name type="scientific">Lentithecium fluviatile CBS 122367</name>
    <dbReference type="NCBI Taxonomy" id="1168545"/>
    <lineage>
        <taxon>Eukaryota</taxon>
        <taxon>Fungi</taxon>
        <taxon>Dikarya</taxon>
        <taxon>Ascomycota</taxon>
        <taxon>Pezizomycotina</taxon>
        <taxon>Dothideomycetes</taxon>
        <taxon>Pleosporomycetidae</taxon>
        <taxon>Pleosporales</taxon>
        <taxon>Massarineae</taxon>
        <taxon>Lentitheciaceae</taxon>
        <taxon>Lentithecium</taxon>
    </lineage>
</organism>
<protein>
    <submittedName>
        <fullName evidence="2">Uncharacterized protein</fullName>
    </submittedName>
</protein>
<dbReference type="PANTHER" id="PTHR38790">
    <property type="entry name" value="2EXR DOMAIN-CONTAINING PROTEIN-RELATED"/>
    <property type="match status" value="1"/>
</dbReference>
<dbReference type="EMBL" id="MU005595">
    <property type="protein sequence ID" value="KAF2680666.1"/>
    <property type="molecule type" value="Genomic_DNA"/>
</dbReference>
<feature type="compositionally biased region" description="Low complexity" evidence="1">
    <location>
        <begin position="1"/>
        <end position="16"/>
    </location>
</feature>
<dbReference type="AlphaFoldDB" id="A0A6G1IQZ3"/>
<accession>A0A6G1IQZ3</accession>
<evidence type="ECO:0000313" key="2">
    <source>
        <dbReference type="EMBL" id="KAF2680666.1"/>
    </source>
</evidence>
<evidence type="ECO:0000313" key="3">
    <source>
        <dbReference type="Proteomes" id="UP000799291"/>
    </source>
</evidence>
<keyword evidence="3" id="KW-1185">Reference proteome</keyword>
<proteinExistence type="predicted"/>